<dbReference type="Pfam" id="PF19780">
    <property type="entry name" value="DUF6265"/>
    <property type="match status" value="1"/>
</dbReference>
<name>A0ABW7GE78_9BURK</name>
<dbReference type="InterPro" id="IPR046232">
    <property type="entry name" value="DUF6265"/>
</dbReference>
<reference evidence="3 4" key="1">
    <citation type="submission" date="2024-08" db="EMBL/GenBank/DDBJ databases">
        <authorList>
            <person name="Lu H."/>
        </authorList>
    </citation>
    <scope>NUCLEOTIDE SEQUENCE [LARGE SCALE GENOMIC DNA]</scope>
    <source>
        <strain evidence="3 4">DXS20W</strain>
    </source>
</reference>
<evidence type="ECO:0000313" key="4">
    <source>
        <dbReference type="Proteomes" id="UP001606302"/>
    </source>
</evidence>
<accession>A0ABW7GE78</accession>
<keyword evidence="1" id="KW-0732">Signal</keyword>
<keyword evidence="4" id="KW-1185">Reference proteome</keyword>
<sequence length="151" mass="16380">MKLLVTLLFAASPLAHADPLAPLAWLAGCWAQQGREAGSVEQWMAPAGGVMLGMARTLKQGRVVEFEFMQLRAGADGQLVYIAQPQGRPPTEFKLSSQGEAQAQFDNPAHDFPQRVSYRLVAPDSLVARIEGTMNGKARGIDFPMQRTACP</sequence>
<evidence type="ECO:0000256" key="1">
    <source>
        <dbReference type="SAM" id="SignalP"/>
    </source>
</evidence>
<dbReference type="Proteomes" id="UP001606302">
    <property type="component" value="Unassembled WGS sequence"/>
</dbReference>
<dbReference type="PROSITE" id="PS51257">
    <property type="entry name" value="PROKAR_LIPOPROTEIN"/>
    <property type="match status" value="1"/>
</dbReference>
<organism evidence="3 4">
    <name type="scientific">Pelomonas lactea</name>
    <dbReference type="NCBI Taxonomy" id="3299030"/>
    <lineage>
        <taxon>Bacteria</taxon>
        <taxon>Pseudomonadati</taxon>
        <taxon>Pseudomonadota</taxon>
        <taxon>Betaproteobacteria</taxon>
        <taxon>Burkholderiales</taxon>
        <taxon>Sphaerotilaceae</taxon>
        <taxon>Roseateles</taxon>
    </lineage>
</organism>
<feature type="chain" id="PRO_5047228072" evidence="1">
    <location>
        <begin position="18"/>
        <end position="151"/>
    </location>
</feature>
<evidence type="ECO:0000313" key="3">
    <source>
        <dbReference type="EMBL" id="MFG6460155.1"/>
    </source>
</evidence>
<feature type="signal peptide" evidence="1">
    <location>
        <begin position="1"/>
        <end position="17"/>
    </location>
</feature>
<dbReference type="RefSeq" id="WP_394508967.1">
    <property type="nucleotide sequence ID" value="NZ_JBIGHX010000001.1"/>
</dbReference>
<comment type="caution">
    <text evidence="3">The sequence shown here is derived from an EMBL/GenBank/DDBJ whole genome shotgun (WGS) entry which is preliminary data.</text>
</comment>
<evidence type="ECO:0000259" key="2">
    <source>
        <dbReference type="Pfam" id="PF19780"/>
    </source>
</evidence>
<gene>
    <name evidence="3" type="ORF">ACG04Q_01145</name>
</gene>
<proteinExistence type="predicted"/>
<feature type="domain" description="DUF6265" evidence="2">
    <location>
        <begin position="24"/>
        <end position="131"/>
    </location>
</feature>
<protein>
    <submittedName>
        <fullName evidence="3">DUF6265 family protein</fullName>
    </submittedName>
</protein>
<dbReference type="EMBL" id="JBIGHX010000001">
    <property type="protein sequence ID" value="MFG6460155.1"/>
    <property type="molecule type" value="Genomic_DNA"/>
</dbReference>